<accession>A0ACC3NBN4</accession>
<protein>
    <submittedName>
        <fullName evidence="1">Uncharacterized protein</fullName>
    </submittedName>
</protein>
<comment type="caution">
    <text evidence="1">The sequence shown here is derived from an EMBL/GenBank/DDBJ whole genome shotgun (WGS) entry which is preliminary data.</text>
</comment>
<evidence type="ECO:0000313" key="2">
    <source>
        <dbReference type="Proteomes" id="UP001281147"/>
    </source>
</evidence>
<name>A0ACC3NBN4_9PEZI</name>
<dbReference type="Proteomes" id="UP001281147">
    <property type="component" value="Unassembled WGS sequence"/>
</dbReference>
<reference evidence="1" key="1">
    <citation type="submission" date="2023-07" db="EMBL/GenBank/DDBJ databases">
        <title>Black Yeasts Isolated from many extreme environments.</title>
        <authorList>
            <person name="Coleine C."/>
            <person name="Stajich J.E."/>
            <person name="Selbmann L."/>
        </authorList>
    </citation>
    <scope>NUCLEOTIDE SEQUENCE</scope>
    <source>
        <strain evidence="1">CCFEE 5714</strain>
    </source>
</reference>
<sequence>MAPTKMVYLFDLPRTNSQLFNKLFAAHPQLEQILMPMIAASLYGPEAIWRGRQMCKDAQETWPGLAEASGLQETETYDVAVKRMEAAVCDAREKVRCGTVRRQHRITNDWKGKIPWAKDHAINAVPRGVQDVWLTGEPLPEGLRQNATCFSTEFLDSVTPIFLIRHPALSMPSFYRKAKTISYNEVDEEVFRLTTTYFWSRTIFDSYVLRSKTGTAFNGMNVTNGEPSRNRTSNEDCCTPIVIDAADVIYNTEATVAALCRRLEIDYDGVQLTWDPVPEAERPADLVMQHYLADLQNSRGIERRSDKPAEECMDLDKAQLGWATEFGEETTKSLRSLVDVEIPNYEYLKQFKLKA</sequence>
<gene>
    <name evidence="1" type="ORF">LTR37_008054</name>
</gene>
<keyword evidence="2" id="KW-1185">Reference proteome</keyword>
<dbReference type="EMBL" id="JAUTXU010000058">
    <property type="protein sequence ID" value="KAK3714025.1"/>
    <property type="molecule type" value="Genomic_DNA"/>
</dbReference>
<organism evidence="1 2">
    <name type="scientific">Vermiconidia calcicola</name>
    <dbReference type="NCBI Taxonomy" id="1690605"/>
    <lineage>
        <taxon>Eukaryota</taxon>
        <taxon>Fungi</taxon>
        <taxon>Dikarya</taxon>
        <taxon>Ascomycota</taxon>
        <taxon>Pezizomycotina</taxon>
        <taxon>Dothideomycetes</taxon>
        <taxon>Dothideomycetidae</taxon>
        <taxon>Mycosphaerellales</taxon>
        <taxon>Extremaceae</taxon>
        <taxon>Vermiconidia</taxon>
    </lineage>
</organism>
<evidence type="ECO:0000313" key="1">
    <source>
        <dbReference type="EMBL" id="KAK3714025.1"/>
    </source>
</evidence>
<proteinExistence type="predicted"/>